<reference evidence="1" key="1">
    <citation type="submission" date="2022-10" db="EMBL/GenBank/DDBJ databases">
        <title>Genome Sequence of Xylaria curta.</title>
        <authorList>
            <person name="Buettner E."/>
        </authorList>
    </citation>
    <scope>NUCLEOTIDE SEQUENCE</scope>
    <source>
        <strain evidence="1">Babe10</strain>
    </source>
</reference>
<dbReference type="Proteomes" id="UP001143856">
    <property type="component" value="Unassembled WGS sequence"/>
</dbReference>
<evidence type="ECO:0000313" key="2">
    <source>
        <dbReference type="Proteomes" id="UP001143856"/>
    </source>
</evidence>
<dbReference type="EMBL" id="JAPDGR010002073">
    <property type="protein sequence ID" value="KAJ2977812.1"/>
    <property type="molecule type" value="Genomic_DNA"/>
</dbReference>
<gene>
    <name evidence="1" type="ORF">NUW58_g7694</name>
</gene>
<organism evidence="1 2">
    <name type="scientific">Xylaria curta</name>
    <dbReference type="NCBI Taxonomy" id="42375"/>
    <lineage>
        <taxon>Eukaryota</taxon>
        <taxon>Fungi</taxon>
        <taxon>Dikarya</taxon>
        <taxon>Ascomycota</taxon>
        <taxon>Pezizomycotina</taxon>
        <taxon>Sordariomycetes</taxon>
        <taxon>Xylariomycetidae</taxon>
        <taxon>Xylariales</taxon>
        <taxon>Xylariaceae</taxon>
        <taxon>Xylaria</taxon>
    </lineage>
</organism>
<comment type="caution">
    <text evidence="1">The sequence shown here is derived from an EMBL/GenBank/DDBJ whole genome shotgun (WGS) entry which is preliminary data.</text>
</comment>
<keyword evidence="2" id="KW-1185">Reference proteome</keyword>
<proteinExistence type="predicted"/>
<evidence type="ECO:0000313" key="1">
    <source>
        <dbReference type="EMBL" id="KAJ2977812.1"/>
    </source>
</evidence>
<accession>A0ACC1NER6</accession>
<sequence>MRPPMVDPDHVGSALNPIKKLVSTIIKPADWPRGEQENDPATLEGFAEQYQDIIKTSRSKVHEFLYDNEKLVTSAPKLDQPGGQTKPKARYLDLRDRNFAKPMGYAFRAREYNLLRMVIVWRLYLLGQRELKDLLVEERALREIWVEHETVFLEWENKRWFDLSNSQELADLETRYGTRSFLKKLWEAEIQTIDNMLKNPKVVTANATQLAALMPAQVIKEKIAALHALRPVKTTPATVAAPVSTPAASSIATTQGPSLLWDTLLEIGKGAKGNSLSGKTVPKKSSNLDEIVSLAESVLGNNQGGAGEETGVETGVETGPETDDDIKKEKEKVGVFTDSNPIFGTNPGYSPNPFAGINTKPSGGVNPKPSANATEAASAKAGAKSGTSIKGATDGGDITASIQILENTRRAYDKKLSEILKKNEDLDPMDPGNHATLHRNNIDIMAKQQIIWSLDTEIHNLKRSVNPLAEGNQGKGADYKWPLPDDDVALKNTKKILNKPGVPLGIDSLAVGGMPGEHPGPGNPLVFIGGTAEFGIEPETYEEAVQPAGDNIFGPGNTSGAGAGAGAGATTSNTAAATSNTAAAAPNAGAKTSNVGTKTAGKGSQIPKDWEGRAQRHWTATAGQ</sequence>
<name>A0ACC1NER6_9PEZI</name>
<protein>
    <submittedName>
        <fullName evidence="1">Uncharacterized protein</fullName>
    </submittedName>
</protein>